<reference evidence="1" key="1">
    <citation type="submission" date="2022-02" db="EMBL/GenBank/DDBJ databases">
        <title>Plant Genome Project.</title>
        <authorList>
            <person name="Zhang R.-G."/>
        </authorList>
    </citation>
    <scope>NUCLEOTIDE SEQUENCE</scope>
    <source>
        <strain evidence="1">AT1</strain>
    </source>
</reference>
<dbReference type="Proteomes" id="UP001062846">
    <property type="component" value="Chromosome 11"/>
</dbReference>
<keyword evidence="2" id="KW-1185">Reference proteome</keyword>
<proteinExistence type="predicted"/>
<organism evidence="1 2">
    <name type="scientific">Rhododendron molle</name>
    <name type="common">Chinese azalea</name>
    <name type="synonym">Azalea mollis</name>
    <dbReference type="NCBI Taxonomy" id="49168"/>
    <lineage>
        <taxon>Eukaryota</taxon>
        <taxon>Viridiplantae</taxon>
        <taxon>Streptophyta</taxon>
        <taxon>Embryophyta</taxon>
        <taxon>Tracheophyta</taxon>
        <taxon>Spermatophyta</taxon>
        <taxon>Magnoliopsida</taxon>
        <taxon>eudicotyledons</taxon>
        <taxon>Gunneridae</taxon>
        <taxon>Pentapetalae</taxon>
        <taxon>asterids</taxon>
        <taxon>Ericales</taxon>
        <taxon>Ericaceae</taxon>
        <taxon>Ericoideae</taxon>
        <taxon>Rhodoreae</taxon>
        <taxon>Rhododendron</taxon>
    </lineage>
</organism>
<accession>A0ACC0LSK1</accession>
<dbReference type="EMBL" id="CM046398">
    <property type="protein sequence ID" value="KAI8531103.1"/>
    <property type="molecule type" value="Genomic_DNA"/>
</dbReference>
<gene>
    <name evidence="1" type="ORF">RHMOL_Rhmol11G0111100</name>
</gene>
<name>A0ACC0LSK1_RHOML</name>
<evidence type="ECO:0000313" key="1">
    <source>
        <dbReference type="EMBL" id="KAI8531103.1"/>
    </source>
</evidence>
<comment type="caution">
    <text evidence="1">The sequence shown here is derived from an EMBL/GenBank/DDBJ whole genome shotgun (WGS) entry which is preliminary data.</text>
</comment>
<protein>
    <submittedName>
        <fullName evidence="1">Uncharacterized protein</fullName>
    </submittedName>
</protein>
<evidence type="ECO:0000313" key="2">
    <source>
        <dbReference type="Proteomes" id="UP001062846"/>
    </source>
</evidence>
<sequence length="81" mass="8504">MPSSTPLSRSQLLDSEEELLADIFDNVVPAPELQVQAGHLGKYGSEIEIRHLGSDLEKYGCGGGGGDGRALGVGLLHLFIA</sequence>